<dbReference type="InterPro" id="IPR015943">
    <property type="entry name" value="WD40/YVTN_repeat-like_dom_sf"/>
</dbReference>
<dbReference type="GO" id="GO:0017057">
    <property type="term" value="F:6-phosphogluconolactonase activity"/>
    <property type="evidence" value="ECO:0007669"/>
    <property type="project" value="TreeGrafter"/>
</dbReference>
<dbReference type="SUPFAM" id="SSF51004">
    <property type="entry name" value="C-terminal (heme d1) domain of cytochrome cd1-nitrite reductase"/>
    <property type="match status" value="1"/>
</dbReference>
<dbReference type="InterPro" id="IPR050282">
    <property type="entry name" value="Cycloisomerase_2"/>
</dbReference>
<dbReference type="Pfam" id="PF10282">
    <property type="entry name" value="Lactonase"/>
    <property type="match status" value="1"/>
</dbReference>
<dbReference type="AlphaFoldDB" id="A0A846RN39"/>
<reference evidence="3 4" key="1">
    <citation type="submission" date="2020-03" db="EMBL/GenBank/DDBJ databases">
        <title>Sequencing the genomes of 1000 actinobacteria strains.</title>
        <authorList>
            <person name="Klenk H.-P."/>
        </authorList>
    </citation>
    <scope>NUCLEOTIDE SEQUENCE [LARGE SCALE GENOMIC DNA]</scope>
    <source>
        <strain evidence="3 4">DSM 16403</strain>
    </source>
</reference>
<keyword evidence="4" id="KW-1185">Reference proteome</keyword>
<proteinExistence type="inferred from homology"/>
<dbReference type="GO" id="GO:0016853">
    <property type="term" value="F:isomerase activity"/>
    <property type="evidence" value="ECO:0007669"/>
    <property type="project" value="UniProtKB-KW"/>
</dbReference>
<protein>
    <submittedName>
        <fullName evidence="3">6-phosphogluconolactonase (Cycloisomerase 2 family)</fullName>
    </submittedName>
</protein>
<dbReference type="InterPro" id="IPR011048">
    <property type="entry name" value="Haem_d1_sf"/>
</dbReference>
<sequence>METAKLWIGTYPANGTDPGSGEGIWQVTLDRRTGKLSVARLAITTPSPSFLALHPSSPVLYAVSETAQGEVSAFAHDDGGLTHLRTVPTGGSSPCHIYAQQHTLWVANYGDGVVTQISLDDGVPTGEFQAHEHSGSGVNKDRQEGPHAHFVHEAGAGQRELWVSDLGTDELRRFTSSGADGIAAVLPPGTGPRHAVALPGRAGGAGEGGGVSSAAVVVVGELDARLHVISVPDGAVLSSQPALTTQASEDKPSQPSHIGVGVSSATAHLLYAATRGPDVLSVFAVGEGASLTHLAESPIGGQWPRHFAVVAAADDAADLVIVANQYSSTLDVLRCDPSGRAVQVESLGLPVPACVLPA</sequence>
<dbReference type="PANTHER" id="PTHR30344">
    <property type="entry name" value="6-PHOSPHOGLUCONOLACTONASE-RELATED"/>
    <property type="match status" value="1"/>
</dbReference>
<feature type="region of interest" description="Disordered" evidence="2">
    <location>
        <begin position="124"/>
        <end position="144"/>
    </location>
</feature>
<comment type="similarity">
    <text evidence="1">Belongs to the cycloisomerase 2 family.</text>
</comment>
<dbReference type="PANTHER" id="PTHR30344:SF1">
    <property type="entry name" value="6-PHOSPHOGLUCONOLACTONASE"/>
    <property type="match status" value="1"/>
</dbReference>
<dbReference type="Gene3D" id="2.130.10.10">
    <property type="entry name" value="YVTN repeat-like/Quinoprotein amine dehydrogenase"/>
    <property type="match status" value="1"/>
</dbReference>
<dbReference type="Proteomes" id="UP000547458">
    <property type="component" value="Unassembled WGS sequence"/>
</dbReference>
<comment type="caution">
    <text evidence="3">The sequence shown here is derived from an EMBL/GenBank/DDBJ whole genome shotgun (WGS) entry which is preliminary data.</text>
</comment>
<evidence type="ECO:0000256" key="1">
    <source>
        <dbReference type="ARBA" id="ARBA00005564"/>
    </source>
</evidence>
<dbReference type="EMBL" id="JAATJL010000001">
    <property type="protein sequence ID" value="NJC21235.1"/>
    <property type="molecule type" value="Genomic_DNA"/>
</dbReference>
<keyword evidence="3" id="KW-0413">Isomerase</keyword>
<gene>
    <name evidence="3" type="ORF">BJ994_000311</name>
</gene>
<evidence type="ECO:0000313" key="3">
    <source>
        <dbReference type="EMBL" id="NJC21235.1"/>
    </source>
</evidence>
<evidence type="ECO:0000313" key="4">
    <source>
        <dbReference type="Proteomes" id="UP000547458"/>
    </source>
</evidence>
<organism evidence="3 4">
    <name type="scientific">Arthrobacter pigmenti</name>
    <dbReference type="NCBI Taxonomy" id="271432"/>
    <lineage>
        <taxon>Bacteria</taxon>
        <taxon>Bacillati</taxon>
        <taxon>Actinomycetota</taxon>
        <taxon>Actinomycetes</taxon>
        <taxon>Micrococcales</taxon>
        <taxon>Micrococcaceae</taxon>
        <taxon>Arthrobacter</taxon>
    </lineage>
</organism>
<evidence type="ECO:0000256" key="2">
    <source>
        <dbReference type="SAM" id="MobiDB-lite"/>
    </source>
</evidence>
<dbReference type="RefSeq" id="WP_167990722.1">
    <property type="nucleotide sequence ID" value="NZ_JAATJL010000001.1"/>
</dbReference>
<dbReference type="InterPro" id="IPR019405">
    <property type="entry name" value="Lactonase_7-beta_prop"/>
</dbReference>
<feature type="compositionally biased region" description="Basic and acidic residues" evidence="2">
    <location>
        <begin position="129"/>
        <end position="144"/>
    </location>
</feature>
<accession>A0A846RN39</accession>
<name>A0A846RN39_9MICC</name>